<dbReference type="EMBL" id="RSDW01000001">
    <property type="protein sequence ID" value="RSL18694.1"/>
    <property type="molecule type" value="Genomic_DNA"/>
</dbReference>
<proteinExistence type="predicted"/>
<dbReference type="Pfam" id="PF09087">
    <property type="entry name" value="Cyc-maltodext_N"/>
    <property type="match status" value="1"/>
</dbReference>
<dbReference type="SUPFAM" id="SSF81296">
    <property type="entry name" value="E set domains"/>
    <property type="match status" value="1"/>
</dbReference>
<reference evidence="4 5" key="1">
    <citation type="submission" date="2018-12" db="EMBL/GenBank/DDBJ databases">
        <title>Sequencing of bacterial isolates from soil warming experiment in Harvard Forest, Massachusetts, USA.</title>
        <authorList>
            <person name="Deangelis K."/>
        </authorList>
    </citation>
    <scope>NUCLEOTIDE SEQUENCE [LARGE SCALE GENOMIC DNA]</scope>
    <source>
        <strain evidence="4 5">EB153</strain>
    </source>
</reference>
<dbReference type="SMART" id="SM00642">
    <property type="entry name" value="Aamy"/>
    <property type="match status" value="1"/>
</dbReference>
<protein>
    <submittedName>
        <fullName evidence="4">Glycosidase</fullName>
    </submittedName>
</protein>
<dbReference type="InterPro" id="IPR013780">
    <property type="entry name" value="Glyco_hydro_b"/>
</dbReference>
<dbReference type="AlphaFoldDB" id="A0A3R9QKH0"/>
<dbReference type="OrthoDB" id="9805159at2"/>
<comment type="caution">
    <text evidence="4">The sequence shown here is derived from an EMBL/GenBank/DDBJ whole genome shotgun (WGS) entry which is preliminary data.</text>
</comment>
<organism evidence="4 5">
    <name type="scientific">Edaphobacter aggregans</name>
    <dbReference type="NCBI Taxonomy" id="570835"/>
    <lineage>
        <taxon>Bacteria</taxon>
        <taxon>Pseudomonadati</taxon>
        <taxon>Acidobacteriota</taxon>
        <taxon>Terriglobia</taxon>
        <taxon>Terriglobales</taxon>
        <taxon>Acidobacteriaceae</taxon>
        <taxon>Edaphobacter</taxon>
    </lineage>
</organism>
<sequence length="611" mass="67160">MCGVFGAALVCGLGEAVAQAPRMTKVDPPNWWAEMPKAMLLVQGENLSGARFHVSDARVRVEKTKISANGHWAQLWLSASPVKAETVTITAQANGGTTTLPFTFAARRKSDDGFAGFSSKDVMYLIMTDRFADGDATNNGVGYDRAKPRGWHGGDLRGIAQQLDYLQDLGVTTVWITPVYQNHEDQSYHGYGATDMYAVDEHFGTLEDFKALAAALHKRGMKLVLDTVPNHVGPAHVWVEDSPEPDWFHGTKGNHREAQGDFKPLTDPHAPWLTQRDVTEGWFANVLPDLNQENRAVAQYLTQNAVWWIEQAGLDGLRLDTFPYVGREFWKGFHAEIHGLYPRVTTVGEVFNTDATITSAFAGGVTRNGVDTGLDTPFDYPGYFGLRDVLLHGAPMSKLAEVWRLDALYPHPERLVPFEGNHDTPRFLSEAGATPAKLKLAFAILATMRGMPQIYSGDEIAMRGEEDPDNRRDFPGGFVGGAENAFVNGSRTAEQREMHDWVKGLLDLRRAHDVLQTGEQQVLQTGVDTMVYVRGRNLRWGCASGDGEGRVLVVVNKGDKAEMLDLPMSHTAIAECRKTSAFWGAEGAVEIKGDMLHVVVSPGSVEIIGVN</sequence>
<dbReference type="Gene3D" id="2.60.40.1180">
    <property type="entry name" value="Golgi alpha-mannosidase II"/>
    <property type="match status" value="1"/>
</dbReference>
<dbReference type="PANTHER" id="PTHR10357">
    <property type="entry name" value="ALPHA-AMYLASE FAMILY MEMBER"/>
    <property type="match status" value="1"/>
</dbReference>
<dbReference type="Proteomes" id="UP000269669">
    <property type="component" value="Unassembled WGS sequence"/>
</dbReference>
<dbReference type="Gene3D" id="3.20.20.80">
    <property type="entry name" value="Glycosidases"/>
    <property type="match status" value="1"/>
</dbReference>
<evidence type="ECO:0000256" key="2">
    <source>
        <dbReference type="ARBA" id="ARBA00023295"/>
    </source>
</evidence>
<evidence type="ECO:0000256" key="1">
    <source>
        <dbReference type="ARBA" id="ARBA00022801"/>
    </source>
</evidence>
<dbReference type="InterPro" id="IPR014756">
    <property type="entry name" value="Ig_E-set"/>
</dbReference>
<dbReference type="InterPro" id="IPR017853">
    <property type="entry name" value="GH"/>
</dbReference>
<dbReference type="InterPro" id="IPR006047">
    <property type="entry name" value="GH13_cat_dom"/>
</dbReference>
<feature type="domain" description="Glycosyl hydrolase family 13 catalytic" evidence="3">
    <location>
        <begin position="125"/>
        <end position="509"/>
    </location>
</feature>
<keyword evidence="5" id="KW-1185">Reference proteome</keyword>
<gene>
    <name evidence="4" type="ORF">EDE15_4293</name>
</gene>
<evidence type="ECO:0000259" key="3">
    <source>
        <dbReference type="SMART" id="SM00642"/>
    </source>
</evidence>
<dbReference type="InterPro" id="IPR013783">
    <property type="entry name" value="Ig-like_fold"/>
</dbReference>
<dbReference type="InterPro" id="IPR015171">
    <property type="entry name" value="Cyc-maltodext_N"/>
</dbReference>
<evidence type="ECO:0000313" key="4">
    <source>
        <dbReference type="EMBL" id="RSL18694.1"/>
    </source>
</evidence>
<keyword evidence="2 4" id="KW-0326">Glycosidase</keyword>
<dbReference type="PANTHER" id="PTHR10357:SF210">
    <property type="entry name" value="MALTODEXTRIN GLUCOSIDASE"/>
    <property type="match status" value="1"/>
</dbReference>
<dbReference type="SUPFAM" id="SSF51445">
    <property type="entry name" value="(Trans)glycosidases"/>
    <property type="match status" value="1"/>
</dbReference>
<evidence type="ECO:0000313" key="5">
    <source>
        <dbReference type="Proteomes" id="UP000269669"/>
    </source>
</evidence>
<accession>A0A3R9QKH0</accession>
<keyword evidence="1" id="KW-0378">Hydrolase</keyword>
<dbReference type="GO" id="GO:0005975">
    <property type="term" value="P:carbohydrate metabolic process"/>
    <property type="evidence" value="ECO:0007669"/>
    <property type="project" value="InterPro"/>
</dbReference>
<dbReference type="Pfam" id="PF00128">
    <property type="entry name" value="Alpha-amylase"/>
    <property type="match status" value="1"/>
</dbReference>
<dbReference type="Gene3D" id="2.60.40.10">
    <property type="entry name" value="Immunoglobulins"/>
    <property type="match status" value="1"/>
</dbReference>
<name>A0A3R9QKH0_9BACT</name>
<dbReference type="GO" id="GO:0016798">
    <property type="term" value="F:hydrolase activity, acting on glycosyl bonds"/>
    <property type="evidence" value="ECO:0007669"/>
    <property type="project" value="UniProtKB-KW"/>
</dbReference>